<dbReference type="InterPro" id="IPR036890">
    <property type="entry name" value="HATPase_C_sf"/>
</dbReference>
<gene>
    <name evidence="5" type="ORF">J3U88_10920</name>
</gene>
<dbReference type="Proteomes" id="UP000664417">
    <property type="component" value="Unassembled WGS sequence"/>
</dbReference>
<dbReference type="Gene3D" id="2.130.10.10">
    <property type="entry name" value="YVTN repeat-like/Quinoprotein amine dehydrogenase"/>
    <property type="match status" value="2"/>
</dbReference>
<dbReference type="Pfam" id="PF00512">
    <property type="entry name" value="HisKA"/>
    <property type="match status" value="1"/>
</dbReference>
<dbReference type="EMBL" id="JAFREP010000008">
    <property type="protein sequence ID" value="MBO1318969.1"/>
    <property type="molecule type" value="Genomic_DNA"/>
</dbReference>
<dbReference type="SMART" id="SM00387">
    <property type="entry name" value="HATPase_c"/>
    <property type="match status" value="1"/>
</dbReference>
<dbReference type="InterPro" id="IPR003661">
    <property type="entry name" value="HisK_dim/P_dom"/>
</dbReference>
<keyword evidence="6" id="KW-1185">Reference proteome</keyword>
<dbReference type="InterPro" id="IPR013783">
    <property type="entry name" value="Ig-like_fold"/>
</dbReference>
<dbReference type="Pfam" id="PF02518">
    <property type="entry name" value="HATPase_c"/>
    <property type="match status" value="1"/>
</dbReference>
<evidence type="ECO:0000313" key="6">
    <source>
        <dbReference type="Proteomes" id="UP000664417"/>
    </source>
</evidence>
<feature type="domain" description="Histidine kinase" evidence="4">
    <location>
        <begin position="840"/>
        <end position="1062"/>
    </location>
</feature>
<evidence type="ECO:0000256" key="3">
    <source>
        <dbReference type="ARBA" id="ARBA00022553"/>
    </source>
</evidence>
<evidence type="ECO:0000313" key="5">
    <source>
        <dbReference type="EMBL" id="MBO1318969.1"/>
    </source>
</evidence>
<dbReference type="Gene3D" id="3.30.565.10">
    <property type="entry name" value="Histidine kinase-like ATPase, C-terminal domain"/>
    <property type="match status" value="1"/>
</dbReference>
<dbReference type="SUPFAM" id="SSF55874">
    <property type="entry name" value="ATPase domain of HSP90 chaperone/DNA topoisomerase II/histidine kinase"/>
    <property type="match status" value="1"/>
</dbReference>
<keyword evidence="3" id="KW-0597">Phosphoprotein</keyword>
<dbReference type="InterPro" id="IPR011110">
    <property type="entry name" value="Reg_prop"/>
</dbReference>
<dbReference type="RefSeq" id="WP_207858790.1">
    <property type="nucleotide sequence ID" value="NZ_JAFREP010000008.1"/>
</dbReference>
<evidence type="ECO:0000256" key="1">
    <source>
        <dbReference type="ARBA" id="ARBA00000085"/>
    </source>
</evidence>
<dbReference type="AlphaFoldDB" id="A0A8J7Q7U4"/>
<dbReference type="Gene3D" id="1.10.287.130">
    <property type="match status" value="1"/>
</dbReference>
<reference evidence="5" key="1">
    <citation type="submission" date="2021-03" db="EMBL/GenBank/DDBJ databases">
        <authorList>
            <person name="Wang G."/>
        </authorList>
    </citation>
    <scope>NUCLEOTIDE SEQUENCE</scope>
    <source>
        <strain evidence="5">KCTC 12899</strain>
    </source>
</reference>
<dbReference type="Pfam" id="PF07494">
    <property type="entry name" value="Reg_prop"/>
    <property type="match status" value="3"/>
</dbReference>
<name>A0A8J7Q7U4_9BACT</name>
<dbReference type="Pfam" id="PF07495">
    <property type="entry name" value="Y_Y_Y"/>
    <property type="match status" value="1"/>
</dbReference>
<accession>A0A8J7Q7U4</accession>
<dbReference type="PROSITE" id="PS50109">
    <property type="entry name" value="HIS_KIN"/>
    <property type="match status" value="1"/>
</dbReference>
<dbReference type="Gene3D" id="2.60.40.10">
    <property type="entry name" value="Immunoglobulins"/>
    <property type="match status" value="1"/>
</dbReference>
<evidence type="ECO:0000256" key="2">
    <source>
        <dbReference type="ARBA" id="ARBA00012438"/>
    </source>
</evidence>
<sequence>MTAGLAMICLGAERTPRFYSLNSKDGLSDNTVFHIYQDRKGFLWFCTQNGLNRYDGYRFEHFLSDPRRPNSLSSSNISMVRGDLRGGLWLATWGGGLNYFDPRSGSFTHFQHDPNRPGTLPDDFVQCLHNTRGNDLWIGTRRAGLVRFDKNLKQFFPIPVFAEDADQQRIWHIVPNRRGQLWLATDRGVRILDAAHYTVLPPPRLPCAPFDLGNSQVRTLFLDQSHHWWIGTSQGLLRYNPATKACDYYPLKPGGERPEVADQINTVLEDRGANIWVGTQLGGLYRFHEEENRFTNYRQNPRLLFTISGNDVRHLFEDLSGNLWVATRRGGVAKLNLKPSKFRKLIHREGQADSLKPGLVNAIDSDDGGHIWFGMETGGLTRYNRDSQSFEHLVRDENNPTTLSHNEVLSLAHDHNGFLWVGTKSGLNRMGEFGVFETFAVRPDQSSAGPVHEEINVLTAHREQMWIGTPRGLSVYEKGVFRHAEGPLQQADINQIAFDDVGRAWLATGTQGVIQMDPDRFAATRFFQSNPNEVNTLPSNEVLCLLPKASHLWLGIYGGGLSKLNLADGAVQRFETRSGLAGYTVWGILEDYKGNLWLSTSRGLSHFRLNDETFLNYDTFDGLQSEVFSRGAYHQTAWGEMVFGGVDGANLFFPDRIEAYQFEPPMMITAVDAMGSPINPHHQPNGRLEMVMDRYDNVMTIYFSAFDYTQPERNRYRYRLTRQETEAVIDQTENWQTGDPRASATFQDVSPGRYRFELFGAGHEGTWVNEALRFDFEVRPPFHQSWWLKSVLILLGIAVPASAIHYFRLRERQRAKVELLTQSERLAVDANQTKSAFLAHMSHELRTPLNHIIGYSELIEEDIAELTPEELDLNQMGADLAKIRAAALYQLTLVNNILELTRIESGRSELYCEWFQVEKIIENTTSQMQALLEKTGNQLIVDTGSQPLGAIHGDQAKVQSMLLNLLTNANKFTDQGTIWFRVRQKNHHMAFEVEDTGIGMSEEQTQKLFRAFAQMVDHNQYGGTGLGLHICNHFCRLMNGTIEVESKKGRGSTFTITIPLVCGVPDSPKPEPEAAYAL</sequence>
<evidence type="ECO:0000259" key="4">
    <source>
        <dbReference type="PROSITE" id="PS50109"/>
    </source>
</evidence>
<dbReference type="GO" id="GO:0000155">
    <property type="term" value="F:phosphorelay sensor kinase activity"/>
    <property type="evidence" value="ECO:0007669"/>
    <property type="project" value="InterPro"/>
</dbReference>
<dbReference type="SUPFAM" id="SSF47384">
    <property type="entry name" value="Homodimeric domain of signal transducing histidine kinase"/>
    <property type="match status" value="1"/>
</dbReference>
<dbReference type="InterPro" id="IPR005467">
    <property type="entry name" value="His_kinase_dom"/>
</dbReference>
<organism evidence="5 6">
    <name type="scientific">Acanthopleuribacter pedis</name>
    <dbReference type="NCBI Taxonomy" id="442870"/>
    <lineage>
        <taxon>Bacteria</taxon>
        <taxon>Pseudomonadati</taxon>
        <taxon>Acidobacteriota</taxon>
        <taxon>Holophagae</taxon>
        <taxon>Acanthopleuribacterales</taxon>
        <taxon>Acanthopleuribacteraceae</taxon>
        <taxon>Acanthopleuribacter</taxon>
    </lineage>
</organism>
<dbReference type="EC" id="2.7.13.3" evidence="2"/>
<dbReference type="SMART" id="SM00388">
    <property type="entry name" value="HisKA"/>
    <property type="match status" value="1"/>
</dbReference>
<dbReference type="InterPro" id="IPR003594">
    <property type="entry name" value="HATPase_dom"/>
</dbReference>
<dbReference type="PRINTS" id="PR00344">
    <property type="entry name" value="BCTRLSENSOR"/>
</dbReference>
<protein>
    <recommendedName>
        <fullName evidence="2">histidine kinase</fullName>
        <ecNumber evidence="2">2.7.13.3</ecNumber>
    </recommendedName>
</protein>
<dbReference type="InterPro" id="IPR011123">
    <property type="entry name" value="Y_Y_Y"/>
</dbReference>
<dbReference type="PANTHER" id="PTHR43547">
    <property type="entry name" value="TWO-COMPONENT HISTIDINE KINASE"/>
    <property type="match status" value="1"/>
</dbReference>
<proteinExistence type="predicted"/>
<comment type="catalytic activity">
    <reaction evidence="1">
        <text>ATP + protein L-histidine = ADP + protein N-phospho-L-histidine.</text>
        <dbReference type="EC" id="2.7.13.3"/>
    </reaction>
</comment>
<dbReference type="FunFam" id="3.30.565.10:FF:000010">
    <property type="entry name" value="Sensor histidine kinase RcsC"/>
    <property type="match status" value="1"/>
</dbReference>
<comment type="caution">
    <text evidence="5">The sequence shown here is derived from an EMBL/GenBank/DDBJ whole genome shotgun (WGS) entry which is preliminary data.</text>
</comment>
<dbReference type="SUPFAM" id="SSF63829">
    <property type="entry name" value="Calcium-dependent phosphotriesterase"/>
    <property type="match status" value="3"/>
</dbReference>
<dbReference type="InterPro" id="IPR015943">
    <property type="entry name" value="WD40/YVTN_repeat-like_dom_sf"/>
</dbReference>
<dbReference type="CDD" id="cd00082">
    <property type="entry name" value="HisKA"/>
    <property type="match status" value="1"/>
</dbReference>
<dbReference type="InterPro" id="IPR036097">
    <property type="entry name" value="HisK_dim/P_sf"/>
</dbReference>
<dbReference type="InterPro" id="IPR004358">
    <property type="entry name" value="Sig_transdc_His_kin-like_C"/>
</dbReference>
<dbReference type="CDD" id="cd16922">
    <property type="entry name" value="HATPase_EvgS-ArcB-TorS-like"/>
    <property type="match status" value="1"/>
</dbReference>
<dbReference type="PANTHER" id="PTHR43547:SF2">
    <property type="entry name" value="HYBRID SIGNAL TRANSDUCTION HISTIDINE KINASE C"/>
    <property type="match status" value="1"/>
</dbReference>